<keyword evidence="2" id="KW-0812">Transmembrane</keyword>
<dbReference type="Pfam" id="PF06335">
    <property type="entry name" value="DUF1054"/>
    <property type="match status" value="1"/>
</dbReference>
<reference evidence="3 4" key="1">
    <citation type="submission" date="2024-06" db="EMBL/GenBank/DDBJ databases">
        <title>Genomic Encyclopedia of Type Strains, Phase IV (KMG-IV): sequencing the most valuable type-strain genomes for metagenomic binning, comparative biology and taxonomic classification.</title>
        <authorList>
            <person name="Goeker M."/>
        </authorList>
    </citation>
    <scope>NUCLEOTIDE SEQUENCE [LARGE SCALE GENOMIC DNA]</scope>
    <source>
        <strain evidence="3 4">DSM 26128</strain>
    </source>
</reference>
<organism evidence="3 4">
    <name type="scientific">Bhargavaea ullalensis</name>
    <dbReference type="NCBI Taxonomy" id="1265685"/>
    <lineage>
        <taxon>Bacteria</taxon>
        <taxon>Bacillati</taxon>
        <taxon>Bacillota</taxon>
        <taxon>Bacilli</taxon>
        <taxon>Bacillales</taxon>
        <taxon>Caryophanaceae</taxon>
        <taxon>Bhargavaea</taxon>
    </lineage>
</organism>
<keyword evidence="2" id="KW-0472">Membrane</keyword>
<dbReference type="InterPro" id="IPR053707">
    <property type="entry name" value="UPF0637_domain_sf"/>
</dbReference>
<gene>
    <name evidence="3" type="ORF">ABID49_001729</name>
</gene>
<evidence type="ECO:0000256" key="2">
    <source>
        <dbReference type="SAM" id="Phobius"/>
    </source>
</evidence>
<dbReference type="InterPro" id="IPR009403">
    <property type="entry name" value="UPF0637"/>
</dbReference>
<dbReference type="RefSeq" id="WP_354197329.1">
    <property type="nucleotide sequence ID" value="NZ_JBEPLW010000012.1"/>
</dbReference>
<feature type="transmembrane region" description="Helical" evidence="2">
    <location>
        <begin position="88"/>
        <end position="107"/>
    </location>
</feature>
<name>A0ABV2GC32_9BACL</name>
<proteinExistence type="inferred from homology"/>
<evidence type="ECO:0000256" key="1">
    <source>
        <dbReference type="HAMAP-Rule" id="MF_01851"/>
    </source>
</evidence>
<evidence type="ECO:0000313" key="3">
    <source>
        <dbReference type="EMBL" id="MET3575823.1"/>
    </source>
</evidence>
<protein>
    <recommendedName>
        <fullName evidence="1">UPF0637 protein ABID49_001729</fullName>
    </recommendedName>
</protein>
<dbReference type="EMBL" id="JBEPLW010000012">
    <property type="protein sequence ID" value="MET3575823.1"/>
    <property type="molecule type" value="Genomic_DNA"/>
</dbReference>
<dbReference type="Proteomes" id="UP001549099">
    <property type="component" value="Unassembled WGS sequence"/>
</dbReference>
<dbReference type="SUPFAM" id="SSF142913">
    <property type="entry name" value="YktB/PF0168-like"/>
    <property type="match status" value="1"/>
</dbReference>
<dbReference type="PIRSF" id="PIRSF021332">
    <property type="entry name" value="DUF1054"/>
    <property type="match status" value="1"/>
</dbReference>
<sequence length="209" mass="23674">MTKMKWEEKDFDVFAIDGLEARMEALISTVRPKLEALGVHYAHYFSSVLGEEFHPHVAKHARRKVNPPKDTWVAWSTSNRGYKALPHFQIGLFGTKVFVILALVYELPGKEMMADRMLADTELFDGLPEDFIVSGDHMSPESSPVHADGGDEVISLLERLKTVKKAEFLVGRHIAREEAVNLSEDEFLACAEDTFNRLLPVYRTLTGRK</sequence>
<keyword evidence="4" id="KW-1185">Reference proteome</keyword>
<dbReference type="HAMAP" id="MF_01851">
    <property type="entry name" value="UPF0637"/>
    <property type="match status" value="1"/>
</dbReference>
<dbReference type="Gene3D" id="3.30.930.20">
    <property type="entry name" value="Protein of unknown function DUF1054"/>
    <property type="match status" value="1"/>
</dbReference>
<comment type="caution">
    <text evidence="3">The sequence shown here is derived from an EMBL/GenBank/DDBJ whole genome shotgun (WGS) entry which is preliminary data.</text>
</comment>
<comment type="similarity">
    <text evidence="1">Belongs to the UPF0637 family.</text>
</comment>
<evidence type="ECO:0000313" key="4">
    <source>
        <dbReference type="Proteomes" id="UP001549099"/>
    </source>
</evidence>
<accession>A0ABV2GC32</accession>
<keyword evidence="2" id="KW-1133">Transmembrane helix</keyword>